<dbReference type="AlphaFoldDB" id="A0A8S0RKB4"/>
<feature type="region of interest" description="Disordered" evidence="1">
    <location>
        <begin position="62"/>
        <end position="83"/>
    </location>
</feature>
<organism evidence="2 3">
    <name type="scientific">Olea europaea subsp. europaea</name>
    <dbReference type="NCBI Taxonomy" id="158383"/>
    <lineage>
        <taxon>Eukaryota</taxon>
        <taxon>Viridiplantae</taxon>
        <taxon>Streptophyta</taxon>
        <taxon>Embryophyta</taxon>
        <taxon>Tracheophyta</taxon>
        <taxon>Spermatophyta</taxon>
        <taxon>Magnoliopsida</taxon>
        <taxon>eudicotyledons</taxon>
        <taxon>Gunneridae</taxon>
        <taxon>Pentapetalae</taxon>
        <taxon>asterids</taxon>
        <taxon>lamiids</taxon>
        <taxon>Lamiales</taxon>
        <taxon>Oleaceae</taxon>
        <taxon>Oleeae</taxon>
        <taxon>Olea</taxon>
    </lineage>
</organism>
<comment type="caution">
    <text evidence="2">The sequence shown here is derived from an EMBL/GenBank/DDBJ whole genome shotgun (WGS) entry which is preliminary data.</text>
</comment>
<gene>
    <name evidence="2" type="ORF">OLEA9_A007524</name>
</gene>
<evidence type="ECO:0000313" key="2">
    <source>
        <dbReference type="EMBL" id="CAA2979678.1"/>
    </source>
</evidence>
<name>A0A8S0RKB4_OLEEU</name>
<evidence type="ECO:0000256" key="1">
    <source>
        <dbReference type="SAM" id="MobiDB-lite"/>
    </source>
</evidence>
<evidence type="ECO:0000313" key="3">
    <source>
        <dbReference type="Proteomes" id="UP000594638"/>
    </source>
</evidence>
<sequence>MSLELHCNLVLNGVEVLCHWHPQALILHLALRWLCNGSASEMVMMLAMLVRLRWCGGASGGDGGWRRQRQHGGSDSDNDGNDGGGADGGSCGGGCGAGFGLC</sequence>
<keyword evidence="3" id="KW-1185">Reference proteome</keyword>
<protein>
    <submittedName>
        <fullName evidence="2">Uncharacterized protein</fullName>
    </submittedName>
</protein>
<accession>A0A8S0RKB4</accession>
<reference evidence="2 3" key="1">
    <citation type="submission" date="2019-12" db="EMBL/GenBank/DDBJ databases">
        <authorList>
            <person name="Alioto T."/>
            <person name="Alioto T."/>
            <person name="Gomez Garrido J."/>
        </authorList>
    </citation>
    <scope>NUCLEOTIDE SEQUENCE [LARGE SCALE GENOMIC DNA]</scope>
</reference>
<dbReference type="Gramene" id="OE9A007524T1">
    <property type="protein sequence ID" value="OE9A007524C1"/>
    <property type="gene ID" value="OE9A007524"/>
</dbReference>
<dbReference type="Proteomes" id="UP000594638">
    <property type="component" value="Unassembled WGS sequence"/>
</dbReference>
<proteinExistence type="predicted"/>
<dbReference type="EMBL" id="CACTIH010003632">
    <property type="protein sequence ID" value="CAA2979678.1"/>
    <property type="molecule type" value="Genomic_DNA"/>
</dbReference>